<name>A0A4S8LFW4_DENBC</name>
<feature type="non-terminal residue" evidence="2">
    <location>
        <position position="1"/>
    </location>
</feature>
<dbReference type="InterPro" id="IPR000073">
    <property type="entry name" value="AB_hydrolase_1"/>
</dbReference>
<dbReference type="OrthoDB" id="8119704at2759"/>
<reference evidence="2 3" key="1">
    <citation type="journal article" date="2019" name="Nat. Ecol. Evol.">
        <title>Megaphylogeny resolves global patterns of mushroom evolution.</title>
        <authorList>
            <person name="Varga T."/>
            <person name="Krizsan K."/>
            <person name="Foldi C."/>
            <person name="Dima B."/>
            <person name="Sanchez-Garcia M."/>
            <person name="Sanchez-Ramirez S."/>
            <person name="Szollosi G.J."/>
            <person name="Szarkandi J.G."/>
            <person name="Papp V."/>
            <person name="Albert L."/>
            <person name="Andreopoulos W."/>
            <person name="Angelini C."/>
            <person name="Antonin V."/>
            <person name="Barry K.W."/>
            <person name="Bougher N.L."/>
            <person name="Buchanan P."/>
            <person name="Buyck B."/>
            <person name="Bense V."/>
            <person name="Catcheside P."/>
            <person name="Chovatia M."/>
            <person name="Cooper J."/>
            <person name="Damon W."/>
            <person name="Desjardin D."/>
            <person name="Finy P."/>
            <person name="Geml J."/>
            <person name="Haridas S."/>
            <person name="Hughes K."/>
            <person name="Justo A."/>
            <person name="Karasinski D."/>
            <person name="Kautmanova I."/>
            <person name="Kiss B."/>
            <person name="Kocsube S."/>
            <person name="Kotiranta H."/>
            <person name="LaButti K.M."/>
            <person name="Lechner B.E."/>
            <person name="Liimatainen K."/>
            <person name="Lipzen A."/>
            <person name="Lukacs Z."/>
            <person name="Mihaltcheva S."/>
            <person name="Morgado L.N."/>
            <person name="Niskanen T."/>
            <person name="Noordeloos M.E."/>
            <person name="Ohm R.A."/>
            <person name="Ortiz-Santana B."/>
            <person name="Ovrebo C."/>
            <person name="Racz N."/>
            <person name="Riley R."/>
            <person name="Savchenko A."/>
            <person name="Shiryaev A."/>
            <person name="Soop K."/>
            <person name="Spirin V."/>
            <person name="Szebenyi C."/>
            <person name="Tomsovsky M."/>
            <person name="Tulloss R.E."/>
            <person name="Uehling J."/>
            <person name="Grigoriev I.V."/>
            <person name="Vagvolgyi C."/>
            <person name="Papp T."/>
            <person name="Martin F.M."/>
            <person name="Miettinen O."/>
            <person name="Hibbett D.S."/>
            <person name="Nagy L.G."/>
        </authorList>
    </citation>
    <scope>NUCLEOTIDE SEQUENCE [LARGE SCALE GENOMIC DNA]</scope>
    <source>
        <strain evidence="2 3">CBS 962.96</strain>
    </source>
</reference>
<dbReference type="EMBL" id="ML179453">
    <property type="protein sequence ID" value="THU87388.1"/>
    <property type="molecule type" value="Genomic_DNA"/>
</dbReference>
<proteinExistence type="predicted"/>
<accession>A0A4S8LFW4</accession>
<dbReference type="Pfam" id="PF12697">
    <property type="entry name" value="Abhydrolase_6"/>
    <property type="match status" value="1"/>
</dbReference>
<gene>
    <name evidence="2" type="ORF">K435DRAFT_681773</name>
</gene>
<keyword evidence="3" id="KW-1185">Reference proteome</keyword>
<dbReference type="InterPro" id="IPR029058">
    <property type="entry name" value="AB_hydrolase_fold"/>
</dbReference>
<organism evidence="2 3">
    <name type="scientific">Dendrothele bispora (strain CBS 962.96)</name>
    <dbReference type="NCBI Taxonomy" id="1314807"/>
    <lineage>
        <taxon>Eukaryota</taxon>
        <taxon>Fungi</taxon>
        <taxon>Dikarya</taxon>
        <taxon>Basidiomycota</taxon>
        <taxon>Agaricomycotina</taxon>
        <taxon>Agaricomycetes</taxon>
        <taxon>Agaricomycetidae</taxon>
        <taxon>Agaricales</taxon>
        <taxon>Agaricales incertae sedis</taxon>
        <taxon>Dendrothele</taxon>
    </lineage>
</organism>
<dbReference type="Proteomes" id="UP000297245">
    <property type="component" value="Unassembled WGS sequence"/>
</dbReference>
<dbReference type="SUPFAM" id="SSF53474">
    <property type="entry name" value="alpha/beta-Hydrolases"/>
    <property type="match status" value="1"/>
</dbReference>
<feature type="domain" description="AB hydrolase-1" evidence="1">
    <location>
        <begin position="1"/>
        <end position="190"/>
    </location>
</feature>
<dbReference type="AlphaFoldDB" id="A0A4S8LFW4"/>
<protein>
    <recommendedName>
        <fullName evidence="1">AB hydrolase-1 domain-containing protein</fullName>
    </recommendedName>
</protein>
<evidence type="ECO:0000313" key="3">
    <source>
        <dbReference type="Proteomes" id="UP000297245"/>
    </source>
</evidence>
<sequence length="209" mass="23229">PVLIGHSAGGGLSQYYLSSTTVPTSSSHTTPQALILLAPFPPSGGAPTFRNWALFDPWFSFRFIWDGCDPMSPLSSPSLVKRAFFGDSKRLFKTSVKDESDDDDESVEEFFEQMNPEENGAWPASMMFSFADPAKVKSSVNGKVHLITASQDRLMTPNIMKRVKQAYDNVDGNEIGLDVVQGSGHHIMFDNQWKQGLKYVEDRLDSWGL</sequence>
<dbReference type="Gene3D" id="3.40.50.1820">
    <property type="entry name" value="alpha/beta hydrolase"/>
    <property type="match status" value="1"/>
</dbReference>
<evidence type="ECO:0000259" key="1">
    <source>
        <dbReference type="Pfam" id="PF12697"/>
    </source>
</evidence>
<evidence type="ECO:0000313" key="2">
    <source>
        <dbReference type="EMBL" id="THU87388.1"/>
    </source>
</evidence>